<dbReference type="HOGENOM" id="CLU_2607512_0_0_1"/>
<reference evidence="2" key="2">
    <citation type="submission" date="2015-01" db="EMBL/GenBank/DDBJ databases">
        <title>Evolutionary Origins and Diversification of the Mycorrhizal Mutualists.</title>
        <authorList>
            <consortium name="DOE Joint Genome Institute"/>
            <consortium name="Mycorrhizal Genomics Consortium"/>
            <person name="Kohler A."/>
            <person name="Kuo A."/>
            <person name="Nagy L.G."/>
            <person name="Floudas D."/>
            <person name="Copeland A."/>
            <person name="Barry K.W."/>
            <person name="Cichocki N."/>
            <person name="Veneault-Fourrey C."/>
            <person name="LaButti K."/>
            <person name="Lindquist E.A."/>
            <person name="Lipzen A."/>
            <person name="Lundell T."/>
            <person name="Morin E."/>
            <person name="Murat C."/>
            <person name="Riley R."/>
            <person name="Ohm R."/>
            <person name="Sun H."/>
            <person name="Tunlid A."/>
            <person name="Henrissat B."/>
            <person name="Grigoriev I.V."/>
            <person name="Hibbett D.S."/>
            <person name="Martin F."/>
        </authorList>
    </citation>
    <scope>NUCLEOTIDE SEQUENCE [LARGE SCALE GENOMIC DNA]</scope>
    <source>
        <strain evidence="2">MAFF 305830</strain>
    </source>
</reference>
<dbReference type="Proteomes" id="UP000054097">
    <property type="component" value="Unassembled WGS sequence"/>
</dbReference>
<sequence>MSSFNALIWRVLELYDSRREIGPYMIASKAGQPKLYLPPSKSSDGGVCTGEVFLFGRTTHLTSTSSQTATTTFVDSPDH</sequence>
<reference evidence="1 2" key="1">
    <citation type="submission" date="2014-04" db="EMBL/GenBank/DDBJ databases">
        <authorList>
            <consortium name="DOE Joint Genome Institute"/>
            <person name="Kuo A."/>
            <person name="Zuccaro A."/>
            <person name="Kohler A."/>
            <person name="Nagy L.G."/>
            <person name="Floudas D."/>
            <person name="Copeland A."/>
            <person name="Barry K.W."/>
            <person name="Cichocki N."/>
            <person name="Veneault-Fourrey C."/>
            <person name="LaButti K."/>
            <person name="Lindquist E.A."/>
            <person name="Lipzen A."/>
            <person name="Lundell T."/>
            <person name="Morin E."/>
            <person name="Murat C."/>
            <person name="Sun H."/>
            <person name="Tunlid A."/>
            <person name="Henrissat B."/>
            <person name="Grigoriev I.V."/>
            <person name="Hibbett D.S."/>
            <person name="Martin F."/>
            <person name="Nordberg H.P."/>
            <person name="Cantor M.N."/>
            <person name="Hua S.X."/>
        </authorList>
    </citation>
    <scope>NUCLEOTIDE SEQUENCE [LARGE SCALE GENOMIC DNA]</scope>
    <source>
        <strain evidence="1 2">MAFF 305830</strain>
    </source>
</reference>
<dbReference type="AlphaFoldDB" id="A0A0C3AV12"/>
<keyword evidence="2" id="KW-1185">Reference proteome</keyword>
<evidence type="ECO:0000313" key="1">
    <source>
        <dbReference type="EMBL" id="KIM23869.1"/>
    </source>
</evidence>
<organism evidence="1 2">
    <name type="scientific">Serendipita vermifera MAFF 305830</name>
    <dbReference type="NCBI Taxonomy" id="933852"/>
    <lineage>
        <taxon>Eukaryota</taxon>
        <taxon>Fungi</taxon>
        <taxon>Dikarya</taxon>
        <taxon>Basidiomycota</taxon>
        <taxon>Agaricomycotina</taxon>
        <taxon>Agaricomycetes</taxon>
        <taxon>Sebacinales</taxon>
        <taxon>Serendipitaceae</taxon>
        <taxon>Serendipita</taxon>
    </lineage>
</organism>
<gene>
    <name evidence="1" type="ORF">M408DRAFT_27575</name>
</gene>
<accession>A0A0C3AV12</accession>
<protein>
    <submittedName>
        <fullName evidence="1">Uncharacterized protein</fullName>
    </submittedName>
</protein>
<evidence type="ECO:0000313" key="2">
    <source>
        <dbReference type="Proteomes" id="UP000054097"/>
    </source>
</evidence>
<name>A0A0C3AV12_SERVB</name>
<dbReference type="EMBL" id="KN824331">
    <property type="protein sequence ID" value="KIM23869.1"/>
    <property type="molecule type" value="Genomic_DNA"/>
</dbReference>
<proteinExistence type="predicted"/>